<evidence type="ECO:0000259" key="10">
    <source>
        <dbReference type="Pfam" id="PF20268"/>
    </source>
</evidence>
<dbReference type="InterPro" id="IPR036786">
    <property type="entry name" value="Ribosome_mat_SBDS_N_sf"/>
</dbReference>
<name>A0A0L0DN09_THETB</name>
<dbReference type="GO" id="GO:0042256">
    <property type="term" value="P:cytosolic ribosome assembly"/>
    <property type="evidence" value="ECO:0007669"/>
    <property type="project" value="InterPro"/>
</dbReference>
<dbReference type="GeneID" id="25561153"/>
<feature type="domain" description="Ribosome maturation protein SDO1/SBDS C-terminal" evidence="10">
    <location>
        <begin position="172"/>
        <end position="240"/>
    </location>
</feature>
<dbReference type="InterPro" id="IPR037188">
    <property type="entry name" value="Sdo1/SBDS_central_sf"/>
</dbReference>
<dbReference type="STRING" id="461836.A0A0L0DN09"/>
<evidence type="ECO:0000313" key="11">
    <source>
        <dbReference type="EMBL" id="KNC53692.1"/>
    </source>
</evidence>
<keyword evidence="12" id="KW-1185">Reference proteome</keyword>
<dbReference type="NCBIfam" id="TIGR00291">
    <property type="entry name" value="RNA_SBDS"/>
    <property type="match status" value="1"/>
</dbReference>
<dbReference type="InterPro" id="IPR019783">
    <property type="entry name" value="SDO1/SBDS_N"/>
</dbReference>
<comment type="subunit">
    <text evidence="7">Associates with the 60S ribosomal subunit.</text>
</comment>
<evidence type="ECO:0000313" key="12">
    <source>
        <dbReference type="Proteomes" id="UP000054408"/>
    </source>
</evidence>
<comment type="subcellular location">
    <subcellularLocation>
        <location evidence="2">Cytoplasm</location>
    </subcellularLocation>
    <subcellularLocation>
        <location evidence="1">Nucleus</location>
    </subcellularLocation>
</comment>
<evidence type="ECO:0000256" key="3">
    <source>
        <dbReference type="ARBA" id="ARBA00007433"/>
    </source>
</evidence>
<dbReference type="InterPro" id="IPR018023">
    <property type="entry name" value="Ribosome_mat_SBDS_CS"/>
</dbReference>
<evidence type="ECO:0000256" key="7">
    <source>
        <dbReference type="ARBA" id="ARBA00049708"/>
    </source>
</evidence>
<comment type="similarity">
    <text evidence="3">Belongs to the SDO1/SBDS family.</text>
</comment>
<dbReference type="Pfam" id="PF09377">
    <property type="entry name" value="SBDS_domain_II"/>
    <property type="match status" value="1"/>
</dbReference>
<dbReference type="GO" id="GO:0005737">
    <property type="term" value="C:cytoplasm"/>
    <property type="evidence" value="ECO:0007669"/>
    <property type="project" value="UniProtKB-SubCell"/>
</dbReference>
<feature type="domain" description="Ribosome maturation protein SDO1/SBDS central" evidence="9">
    <location>
        <begin position="110"/>
        <end position="170"/>
    </location>
</feature>
<dbReference type="SUPFAM" id="SSF89895">
    <property type="entry name" value="FYSH domain"/>
    <property type="match status" value="1"/>
</dbReference>
<dbReference type="PROSITE" id="PS01267">
    <property type="entry name" value="UPF0023"/>
    <property type="match status" value="1"/>
</dbReference>
<keyword evidence="5" id="KW-0690">Ribosome biogenesis</keyword>
<evidence type="ECO:0000256" key="1">
    <source>
        <dbReference type="ARBA" id="ARBA00004123"/>
    </source>
</evidence>
<dbReference type="Gene3D" id="3.30.1250.10">
    <property type="entry name" value="Ribosome maturation protein SBDS, N-terminal domain"/>
    <property type="match status" value="1"/>
</dbReference>
<dbReference type="EMBL" id="GL349437">
    <property type="protein sequence ID" value="KNC53692.1"/>
    <property type="molecule type" value="Genomic_DNA"/>
</dbReference>
<dbReference type="Proteomes" id="UP000054408">
    <property type="component" value="Unassembled WGS sequence"/>
</dbReference>
<sequence length="252" mass="27916">MAVFTPVNQVRLTNVAVVRLKKGGKRFELACYPNKVIDWRDGIETDLDEVLQTDVVFTNVSKGSVAKDKDLHRVFKTEDKNVILETILTKGQVQVSGKERAKVRSSVLSEIIEIIATKCVNPETQRPYPSGIIERAVKDLNFSVHPKHSAKKQALELIPQLAEVLPIERASMRLRITTPAKVGKAVKSRIEDQVSTLTVEDEDWGSVFEMVALVDPGAYRAIDSIVGSLARGQGRVEILDTTVIEDGEEALE</sequence>
<dbReference type="Gene3D" id="1.10.10.900">
    <property type="entry name" value="SBDS protein C-terminal domain, subdomain 1"/>
    <property type="match status" value="1"/>
</dbReference>
<protein>
    <submittedName>
        <fullName evidence="11">Ribosome maturation protein SBDS</fullName>
    </submittedName>
</protein>
<accession>A0A0L0DN09</accession>
<evidence type="ECO:0000256" key="5">
    <source>
        <dbReference type="ARBA" id="ARBA00022517"/>
    </source>
</evidence>
<dbReference type="InterPro" id="IPR046928">
    <property type="entry name" value="SDO1/SBDS_C"/>
</dbReference>
<dbReference type="Pfam" id="PF01172">
    <property type="entry name" value="SBDS_N"/>
    <property type="match status" value="1"/>
</dbReference>
<evidence type="ECO:0000259" key="8">
    <source>
        <dbReference type="Pfam" id="PF01172"/>
    </source>
</evidence>
<reference evidence="11 12" key="1">
    <citation type="submission" date="2010-05" db="EMBL/GenBank/DDBJ databases">
        <title>The Genome Sequence of Thecamonas trahens ATCC 50062.</title>
        <authorList>
            <consortium name="The Broad Institute Genome Sequencing Platform"/>
            <person name="Russ C."/>
            <person name="Cuomo C."/>
            <person name="Shea T."/>
            <person name="Young S.K."/>
            <person name="Zeng Q."/>
            <person name="Koehrsen M."/>
            <person name="Haas B."/>
            <person name="Borodovsky M."/>
            <person name="Guigo R."/>
            <person name="Alvarado L."/>
            <person name="Berlin A."/>
            <person name="Bochicchio J."/>
            <person name="Borenstein D."/>
            <person name="Chapman S."/>
            <person name="Chen Z."/>
            <person name="Freedman E."/>
            <person name="Gellesch M."/>
            <person name="Goldberg J."/>
            <person name="Griggs A."/>
            <person name="Gujja S."/>
            <person name="Heilman E."/>
            <person name="Heiman D."/>
            <person name="Hepburn T."/>
            <person name="Howarth C."/>
            <person name="Jen D."/>
            <person name="Larson L."/>
            <person name="Mehta T."/>
            <person name="Park D."/>
            <person name="Pearson M."/>
            <person name="Roberts A."/>
            <person name="Saif S."/>
            <person name="Shenoy N."/>
            <person name="Sisk P."/>
            <person name="Stolte C."/>
            <person name="Sykes S."/>
            <person name="Thomson T."/>
            <person name="Walk T."/>
            <person name="White J."/>
            <person name="Yandava C."/>
            <person name="Burger G."/>
            <person name="Gray M.W."/>
            <person name="Holland P.W.H."/>
            <person name="King N."/>
            <person name="Lang F.B.F."/>
            <person name="Roger A.J."/>
            <person name="Ruiz-Trillo I."/>
            <person name="Lander E."/>
            <person name="Nusbaum C."/>
        </authorList>
    </citation>
    <scope>NUCLEOTIDE SEQUENCE [LARGE SCALE GENOMIC DNA]</scope>
    <source>
        <strain evidence="11 12">ATCC 50062</strain>
    </source>
</reference>
<evidence type="ECO:0000256" key="2">
    <source>
        <dbReference type="ARBA" id="ARBA00004496"/>
    </source>
</evidence>
<dbReference type="Gene3D" id="3.30.70.240">
    <property type="match status" value="1"/>
</dbReference>
<dbReference type="GO" id="GO:0005634">
    <property type="term" value="C:nucleus"/>
    <property type="evidence" value="ECO:0007669"/>
    <property type="project" value="UniProtKB-SubCell"/>
</dbReference>
<dbReference type="PANTHER" id="PTHR10927:SF1">
    <property type="entry name" value="RIBOSOME MATURATION PROTEIN SBDS"/>
    <property type="match status" value="1"/>
</dbReference>
<proteinExistence type="inferred from homology"/>
<dbReference type="SUPFAM" id="SSF109728">
    <property type="entry name" value="Hypothetical protein AF0491, middle domain"/>
    <property type="match status" value="1"/>
</dbReference>
<evidence type="ECO:0000256" key="6">
    <source>
        <dbReference type="ARBA" id="ARBA00023242"/>
    </source>
</evidence>
<evidence type="ECO:0000259" key="9">
    <source>
        <dbReference type="Pfam" id="PF09377"/>
    </source>
</evidence>
<dbReference type="OMA" id="AVNPQMD"/>
<dbReference type="Pfam" id="PF20268">
    <property type="entry name" value="SBDS_C"/>
    <property type="match status" value="1"/>
</dbReference>
<dbReference type="InterPro" id="IPR002140">
    <property type="entry name" value="Sdo1/SBDS"/>
</dbReference>
<organism evidence="11 12">
    <name type="scientific">Thecamonas trahens ATCC 50062</name>
    <dbReference type="NCBI Taxonomy" id="461836"/>
    <lineage>
        <taxon>Eukaryota</taxon>
        <taxon>Apusozoa</taxon>
        <taxon>Apusomonadida</taxon>
        <taxon>Apusomonadidae</taxon>
        <taxon>Thecamonas</taxon>
    </lineage>
</organism>
<dbReference type="InterPro" id="IPR039100">
    <property type="entry name" value="Sdo1/SBDS-like"/>
</dbReference>
<evidence type="ECO:0000256" key="4">
    <source>
        <dbReference type="ARBA" id="ARBA00022490"/>
    </source>
</evidence>
<dbReference type="OrthoDB" id="10253092at2759"/>
<dbReference type="eggNOG" id="KOG2917">
    <property type="taxonomic scope" value="Eukaryota"/>
</dbReference>
<gene>
    <name evidence="11" type="ORF">AMSG_01403</name>
</gene>
<dbReference type="InterPro" id="IPR018978">
    <property type="entry name" value="SDO1/SBDS_central"/>
</dbReference>
<keyword evidence="6" id="KW-0539">Nucleus</keyword>
<feature type="domain" description="Ribosome maturation protein SDO1/SBDS N-terminal" evidence="8">
    <location>
        <begin position="14"/>
        <end position="100"/>
    </location>
</feature>
<keyword evidence="4" id="KW-0963">Cytoplasm</keyword>
<dbReference type="AlphaFoldDB" id="A0A0L0DN09"/>
<dbReference type="RefSeq" id="XP_013762006.1">
    <property type="nucleotide sequence ID" value="XM_013906552.1"/>
</dbReference>
<dbReference type="FunFam" id="3.30.1250.10:FF:000001">
    <property type="entry name" value="SBDS, ribosome maturation factor"/>
    <property type="match status" value="1"/>
</dbReference>
<dbReference type="PANTHER" id="PTHR10927">
    <property type="entry name" value="RIBOSOME MATURATION PROTEIN SBDS"/>
    <property type="match status" value="1"/>
</dbReference>